<protein>
    <submittedName>
        <fullName evidence="2">Uncharacterized protein</fullName>
    </submittedName>
</protein>
<gene>
    <name evidence="2" type="ORF">ACH5RR_018650</name>
</gene>
<evidence type="ECO:0000313" key="3">
    <source>
        <dbReference type="Proteomes" id="UP001630127"/>
    </source>
</evidence>
<proteinExistence type="predicted"/>
<evidence type="ECO:0000313" key="2">
    <source>
        <dbReference type="EMBL" id="KAL3520501.1"/>
    </source>
</evidence>
<dbReference type="EMBL" id="JBJUIK010000008">
    <property type="protein sequence ID" value="KAL3520501.1"/>
    <property type="molecule type" value="Genomic_DNA"/>
</dbReference>
<dbReference type="AlphaFoldDB" id="A0ABD2ZM63"/>
<evidence type="ECO:0000256" key="1">
    <source>
        <dbReference type="SAM" id="MobiDB-lite"/>
    </source>
</evidence>
<keyword evidence="3" id="KW-1185">Reference proteome</keyword>
<accession>A0ABD2ZM63</accession>
<name>A0ABD2ZM63_9GENT</name>
<sequence>MASSSEAENTTENAVDKPEAAQEEEPKNMHVALPWEVIEELKSATDWGPTHSNWAYDEEKVQLVWEQQSRLSIEQLFNRVLYGDEEVVVWEDDTFGVQKIKEIPQPPLQ</sequence>
<feature type="compositionally biased region" description="Basic and acidic residues" evidence="1">
    <location>
        <begin position="14"/>
        <end position="28"/>
    </location>
</feature>
<feature type="region of interest" description="Disordered" evidence="1">
    <location>
        <begin position="1"/>
        <end position="29"/>
    </location>
</feature>
<feature type="compositionally biased region" description="Polar residues" evidence="1">
    <location>
        <begin position="1"/>
        <end position="13"/>
    </location>
</feature>
<organism evidence="2 3">
    <name type="scientific">Cinchona calisaya</name>
    <dbReference type="NCBI Taxonomy" id="153742"/>
    <lineage>
        <taxon>Eukaryota</taxon>
        <taxon>Viridiplantae</taxon>
        <taxon>Streptophyta</taxon>
        <taxon>Embryophyta</taxon>
        <taxon>Tracheophyta</taxon>
        <taxon>Spermatophyta</taxon>
        <taxon>Magnoliopsida</taxon>
        <taxon>eudicotyledons</taxon>
        <taxon>Gunneridae</taxon>
        <taxon>Pentapetalae</taxon>
        <taxon>asterids</taxon>
        <taxon>lamiids</taxon>
        <taxon>Gentianales</taxon>
        <taxon>Rubiaceae</taxon>
        <taxon>Cinchonoideae</taxon>
        <taxon>Cinchoneae</taxon>
        <taxon>Cinchona</taxon>
    </lineage>
</organism>
<dbReference type="Proteomes" id="UP001630127">
    <property type="component" value="Unassembled WGS sequence"/>
</dbReference>
<comment type="caution">
    <text evidence="2">The sequence shown here is derived from an EMBL/GenBank/DDBJ whole genome shotgun (WGS) entry which is preliminary data.</text>
</comment>
<reference evidence="2 3" key="1">
    <citation type="submission" date="2024-11" db="EMBL/GenBank/DDBJ databases">
        <title>A near-complete genome assembly of Cinchona calisaya.</title>
        <authorList>
            <person name="Lian D.C."/>
            <person name="Zhao X.W."/>
            <person name="Wei L."/>
        </authorList>
    </citation>
    <scope>NUCLEOTIDE SEQUENCE [LARGE SCALE GENOMIC DNA]</scope>
    <source>
        <tissue evidence="2">Nenye</tissue>
    </source>
</reference>